<gene>
    <name evidence="4" type="ORF">V6x_43500</name>
</gene>
<reference evidence="4 5" key="1">
    <citation type="submission" date="2019-02" db="EMBL/GenBank/DDBJ databases">
        <title>Deep-cultivation of Planctomycetes and their phenomic and genomic characterization uncovers novel biology.</title>
        <authorList>
            <person name="Wiegand S."/>
            <person name="Jogler M."/>
            <person name="Boedeker C."/>
            <person name="Pinto D."/>
            <person name="Vollmers J."/>
            <person name="Rivas-Marin E."/>
            <person name="Kohn T."/>
            <person name="Peeters S.H."/>
            <person name="Heuer A."/>
            <person name="Rast P."/>
            <person name="Oberbeckmann S."/>
            <person name="Bunk B."/>
            <person name="Jeske O."/>
            <person name="Meyerdierks A."/>
            <person name="Storesund J.E."/>
            <person name="Kallscheuer N."/>
            <person name="Luecker S."/>
            <person name="Lage O.M."/>
            <person name="Pohl T."/>
            <person name="Merkel B.J."/>
            <person name="Hornburger P."/>
            <person name="Mueller R.-W."/>
            <person name="Bruemmer F."/>
            <person name="Labrenz M."/>
            <person name="Spormann A.M."/>
            <person name="Op den Camp H."/>
            <person name="Overmann J."/>
            <person name="Amann R."/>
            <person name="Jetten M.S.M."/>
            <person name="Mascher T."/>
            <person name="Medema M.H."/>
            <person name="Devos D.P."/>
            <person name="Kaster A.-K."/>
            <person name="Ovreas L."/>
            <person name="Rohde M."/>
            <person name="Galperin M.Y."/>
            <person name="Jogler C."/>
        </authorList>
    </citation>
    <scope>NUCLEOTIDE SEQUENCE [LARGE SCALE GENOMIC DNA]</scope>
    <source>
        <strain evidence="4 5">V6</strain>
    </source>
</reference>
<dbReference type="Gene3D" id="3.90.190.10">
    <property type="entry name" value="Protein tyrosine phosphatase superfamily"/>
    <property type="match status" value="1"/>
</dbReference>
<keyword evidence="2" id="KW-0904">Protein phosphatase</keyword>
<dbReference type="EMBL" id="CP036347">
    <property type="protein sequence ID" value="QDU04622.1"/>
    <property type="molecule type" value="Genomic_DNA"/>
</dbReference>
<dbReference type="Proteomes" id="UP000320722">
    <property type="component" value="Chromosome"/>
</dbReference>
<keyword evidence="1" id="KW-0378">Hydrolase</keyword>
<dbReference type="PANTHER" id="PTHR10159:SF519">
    <property type="entry name" value="DUAL SPECIFICITY PROTEIN PHOSPHATASE MPK3"/>
    <property type="match status" value="1"/>
</dbReference>
<evidence type="ECO:0000259" key="3">
    <source>
        <dbReference type="Pfam" id="PF00782"/>
    </source>
</evidence>
<evidence type="ECO:0000313" key="4">
    <source>
        <dbReference type="EMBL" id="QDU04622.1"/>
    </source>
</evidence>
<dbReference type="GO" id="GO:0005737">
    <property type="term" value="C:cytoplasm"/>
    <property type="evidence" value="ECO:0007669"/>
    <property type="project" value="TreeGrafter"/>
</dbReference>
<protein>
    <submittedName>
        <fullName evidence="4">Dual specificity phosphatase, catalytic domain</fullName>
    </submittedName>
</protein>
<name>A0A517WHA0_9PLAN</name>
<organism evidence="4 5">
    <name type="scientific">Gimesia chilikensis</name>
    <dbReference type="NCBI Taxonomy" id="2605989"/>
    <lineage>
        <taxon>Bacteria</taxon>
        <taxon>Pseudomonadati</taxon>
        <taxon>Planctomycetota</taxon>
        <taxon>Planctomycetia</taxon>
        <taxon>Planctomycetales</taxon>
        <taxon>Planctomycetaceae</taxon>
        <taxon>Gimesia</taxon>
    </lineage>
</organism>
<evidence type="ECO:0000256" key="1">
    <source>
        <dbReference type="ARBA" id="ARBA00022801"/>
    </source>
</evidence>
<dbReference type="GO" id="GO:0004721">
    <property type="term" value="F:phosphoprotein phosphatase activity"/>
    <property type="evidence" value="ECO:0007669"/>
    <property type="project" value="UniProtKB-KW"/>
</dbReference>
<dbReference type="InterPro" id="IPR000340">
    <property type="entry name" value="Dual-sp_phosphatase_cat-dom"/>
</dbReference>
<dbReference type="RefSeq" id="WP_145042383.1">
    <property type="nucleotide sequence ID" value="NZ_CP036347.1"/>
</dbReference>
<accession>A0A517WHA0</accession>
<dbReference type="AlphaFoldDB" id="A0A517WHA0"/>
<dbReference type="SUPFAM" id="SSF52799">
    <property type="entry name" value="(Phosphotyrosine protein) phosphatases II"/>
    <property type="match status" value="1"/>
</dbReference>
<proteinExistence type="predicted"/>
<dbReference type="InterPro" id="IPR029021">
    <property type="entry name" value="Prot-tyrosine_phosphatase-like"/>
</dbReference>
<dbReference type="Pfam" id="PF00782">
    <property type="entry name" value="DSPc"/>
    <property type="match status" value="1"/>
</dbReference>
<sequence>MREILPRLLWIGNARDARDLNQVLDLGITAVIDLAREEPPVSYPREIVYCRLPLIDGDENQTVVLQTALTTVARFITAELPTLVACSAGMSRSPAIVAGALSLVHDCPFPEALQQVAASGPCDVAPGLWNEIERLLTES</sequence>
<feature type="domain" description="Dual specificity phosphatase catalytic" evidence="3">
    <location>
        <begin position="9"/>
        <end position="100"/>
    </location>
</feature>
<evidence type="ECO:0000256" key="2">
    <source>
        <dbReference type="ARBA" id="ARBA00022912"/>
    </source>
</evidence>
<dbReference type="PANTHER" id="PTHR10159">
    <property type="entry name" value="DUAL SPECIFICITY PROTEIN PHOSPHATASE"/>
    <property type="match status" value="1"/>
</dbReference>
<dbReference type="CDD" id="cd14498">
    <property type="entry name" value="DSP"/>
    <property type="match status" value="1"/>
</dbReference>
<evidence type="ECO:0000313" key="5">
    <source>
        <dbReference type="Proteomes" id="UP000320722"/>
    </source>
</evidence>